<evidence type="ECO:0000256" key="5">
    <source>
        <dbReference type="ARBA" id="ARBA00046337"/>
    </source>
</evidence>
<evidence type="ECO:0000256" key="2">
    <source>
        <dbReference type="ARBA" id="ARBA00023015"/>
    </source>
</evidence>
<comment type="caution">
    <text evidence="9">The sequence shown here is derived from an EMBL/GenBank/DDBJ whole genome shotgun (WGS) entry which is preliminary data.</text>
</comment>
<evidence type="ECO:0000259" key="8">
    <source>
        <dbReference type="PROSITE" id="PS50995"/>
    </source>
</evidence>
<protein>
    <recommendedName>
        <fullName evidence="6">HTH-type transcriptional regulator SarZ</fullName>
    </recommendedName>
    <alternativeName>
        <fullName evidence="7">Staphylococcal accessory regulator Z</fullName>
    </alternativeName>
</protein>
<keyword evidence="3" id="KW-0238">DNA-binding</keyword>
<comment type="similarity">
    <text evidence="5">Belongs to the SarZ family.</text>
</comment>
<organism evidence="9 10">
    <name type="scientific">Baia soyae</name>
    <dbReference type="NCBI Taxonomy" id="1544746"/>
    <lineage>
        <taxon>Bacteria</taxon>
        <taxon>Bacillati</taxon>
        <taxon>Bacillota</taxon>
        <taxon>Bacilli</taxon>
        <taxon>Bacillales</taxon>
        <taxon>Thermoactinomycetaceae</taxon>
        <taxon>Baia</taxon>
    </lineage>
</organism>
<dbReference type="PANTHER" id="PTHR42756">
    <property type="entry name" value="TRANSCRIPTIONAL REGULATOR, MARR"/>
    <property type="match status" value="1"/>
</dbReference>
<dbReference type="OrthoDB" id="9806864at2"/>
<sequence>MIHFPSKFEDAHQSIGYLFIKVYHLWHRDIKQALKKLDLTHPQFVVLTTLGYLSKSNREVTQVMIAKHSDMDVMTVSTILKNLEKGNLISRIASLTDTRSKVVSLTLQGRRLLEEAVPIVESIDGSFFSTLEEQQEDLRLLLLRLALKEENAYLDTESE</sequence>
<dbReference type="InterPro" id="IPR036390">
    <property type="entry name" value="WH_DNA-bd_sf"/>
</dbReference>
<dbReference type="PROSITE" id="PS50995">
    <property type="entry name" value="HTH_MARR_2"/>
    <property type="match status" value="1"/>
</dbReference>
<proteinExistence type="inferred from homology"/>
<dbReference type="GO" id="GO:0003700">
    <property type="term" value="F:DNA-binding transcription factor activity"/>
    <property type="evidence" value="ECO:0007669"/>
    <property type="project" value="InterPro"/>
</dbReference>
<dbReference type="GO" id="GO:0005737">
    <property type="term" value="C:cytoplasm"/>
    <property type="evidence" value="ECO:0007669"/>
    <property type="project" value="UniProtKB-SubCell"/>
</dbReference>
<keyword evidence="10" id="KW-1185">Reference proteome</keyword>
<dbReference type="Pfam" id="PF22381">
    <property type="entry name" value="Staph_reg_Sar_Rot"/>
    <property type="match status" value="1"/>
</dbReference>
<dbReference type="SUPFAM" id="SSF46785">
    <property type="entry name" value="Winged helix' DNA-binding domain"/>
    <property type="match status" value="1"/>
</dbReference>
<dbReference type="GO" id="GO:0003677">
    <property type="term" value="F:DNA binding"/>
    <property type="evidence" value="ECO:0007669"/>
    <property type="project" value="UniProtKB-KW"/>
</dbReference>
<dbReference type="InterPro" id="IPR000835">
    <property type="entry name" value="HTH_MarR-typ"/>
</dbReference>
<dbReference type="InterPro" id="IPR036388">
    <property type="entry name" value="WH-like_DNA-bd_sf"/>
</dbReference>
<name>A0A4V2SY35_9BACL</name>
<evidence type="ECO:0000256" key="1">
    <source>
        <dbReference type="ARBA" id="ARBA00004496"/>
    </source>
</evidence>
<dbReference type="Gene3D" id="1.10.10.10">
    <property type="entry name" value="Winged helix-like DNA-binding domain superfamily/Winged helix DNA-binding domain"/>
    <property type="match status" value="1"/>
</dbReference>
<dbReference type="AlphaFoldDB" id="A0A4V2SY35"/>
<evidence type="ECO:0000256" key="7">
    <source>
        <dbReference type="ARBA" id="ARBA00047207"/>
    </source>
</evidence>
<dbReference type="RefSeq" id="WP_131848730.1">
    <property type="nucleotide sequence ID" value="NZ_SLXV01000016.1"/>
</dbReference>
<keyword evidence="4" id="KW-0804">Transcription</keyword>
<comment type="subcellular location">
    <subcellularLocation>
        <location evidence="1">Cytoplasm</location>
    </subcellularLocation>
</comment>
<dbReference type="InterPro" id="IPR055166">
    <property type="entry name" value="Transc_reg_Sar_Rot_HTH"/>
</dbReference>
<dbReference type="EMBL" id="SLXV01000016">
    <property type="protein sequence ID" value="TCP68576.1"/>
    <property type="molecule type" value="Genomic_DNA"/>
</dbReference>
<dbReference type="SMART" id="SM00347">
    <property type="entry name" value="HTH_MARR"/>
    <property type="match status" value="1"/>
</dbReference>
<evidence type="ECO:0000256" key="3">
    <source>
        <dbReference type="ARBA" id="ARBA00023125"/>
    </source>
</evidence>
<dbReference type="Proteomes" id="UP000294746">
    <property type="component" value="Unassembled WGS sequence"/>
</dbReference>
<reference evidence="9 10" key="1">
    <citation type="submission" date="2019-03" db="EMBL/GenBank/DDBJ databases">
        <title>Genomic Encyclopedia of Type Strains, Phase IV (KMG-IV): sequencing the most valuable type-strain genomes for metagenomic binning, comparative biology and taxonomic classification.</title>
        <authorList>
            <person name="Goeker M."/>
        </authorList>
    </citation>
    <scope>NUCLEOTIDE SEQUENCE [LARGE SCALE GENOMIC DNA]</scope>
    <source>
        <strain evidence="9 10">DSM 46831</strain>
    </source>
</reference>
<evidence type="ECO:0000256" key="6">
    <source>
        <dbReference type="ARBA" id="ARBA00047188"/>
    </source>
</evidence>
<dbReference type="PANTHER" id="PTHR42756:SF1">
    <property type="entry name" value="TRANSCRIPTIONAL REPRESSOR OF EMRAB OPERON"/>
    <property type="match status" value="1"/>
</dbReference>
<accession>A0A4V2SY35</accession>
<keyword evidence="2" id="KW-0805">Transcription regulation</keyword>
<evidence type="ECO:0000313" key="9">
    <source>
        <dbReference type="EMBL" id="TCP68576.1"/>
    </source>
</evidence>
<evidence type="ECO:0000256" key="4">
    <source>
        <dbReference type="ARBA" id="ARBA00023163"/>
    </source>
</evidence>
<evidence type="ECO:0000313" key="10">
    <source>
        <dbReference type="Proteomes" id="UP000294746"/>
    </source>
</evidence>
<feature type="domain" description="HTH marR-type" evidence="8">
    <location>
        <begin position="12"/>
        <end position="148"/>
    </location>
</feature>
<gene>
    <name evidence="9" type="ORF">EDD57_11637</name>
</gene>